<reference evidence="2" key="2">
    <citation type="submission" date="2020-02" db="EMBL/GenBank/DDBJ databases">
        <authorList>
            <consortium name="NCBI Pathogen Detection Project"/>
        </authorList>
    </citation>
    <scope>NUCLEOTIDE SEQUENCE</scope>
    <source>
        <strain evidence="2">MA.CK_94/00001630</strain>
    </source>
</reference>
<feature type="domain" description="DUF4325" evidence="1">
    <location>
        <begin position="20"/>
        <end position="79"/>
    </location>
</feature>
<name>A0A759YIQ9_SALER</name>
<proteinExistence type="predicted"/>
<comment type="caution">
    <text evidence="2">The sequence shown here is derived from an EMBL/GenBank/DDBJ whole genome shotgun (WGS) entry which is preliminary data.</text>
</comment>
<accession>A0A759YIQ9</accession>
<organism evidence="2">
    <name type="scientific">Salmonella enterica</name>
    <name type="common">Salmonella choleraesuis</name>
    <dbReference type="NCBI Taxonomy" id="28901"/>
    <lineage>
        <taxon>Bacteria</taxon>
        <taxon>Pseudomonadati</taxon>
        <taxon>Pseudomonadota</taxon>
        <taxon>Gammaproteobacteria</taxon>
        <taxon>Enterobacterales</taxon>
        <taxon>Enterobacteriaceae</taxon>
        <taxon>Salmonella</taxon>
    </lineage>
</organism>
<evidence type="ECO:0000259" key="1">
    <source>
        <dbReference type="Pfam" id="PF14213"/>
    </source>
</evidence>
<reference evidence="2" key="1">
    <citation type="journal article" date="2018" name="Genome Biol.">
        <title>SKESA: strategic k-mer extension for scrupulous assemblies.</title>
        <authorList>
            <person name="Souvorov A."/>
            <person name="Agarwala R."/>
            <person name="Lipman D.J."/>
        </authorList>
    </citation>
    <scope>NUCLEOTIDE SEQUENCE</scope>
    <source>
        <strain evidence="2">MA.CK_94/00001630</strain>
    </source>
</reference>
<dbReference type="InterPro" id="IPR025474">
    <property type="entry name" value="DUF4325"/>
</dbReference>
<gene>
    <name evidence="2" type="ORF">G8W61_003636</name>
</gene>
<dbReference type="Pfam" id="PF14213">
    <property type="entry name" value="DUF4325"/>
    <property type="match status" value="1"/>
</dbReference>
<dbReference type="EMBL" id="DAAXRP010000013">
    <property type="protein sequence ID" value="HAG2283306.1"/>
    <property type="molecule type" value="Genomic_DNA"/>
</dbReference>
<evidence type="ECO:0000313" key="2">
    <source>
        <dbReference type="EMBL" id="HAG2283306.1"/>
    </source>
</evidence>
<protein>
    <submittedName>
        <fullName evidence="2">STAS-like domain-containing protein</fullName>
    </submittedName>
</protein>
<dbReference type="AlphaFoldDB" id="A0A759YIQ9"/>
<sequence length="112" mass="12600">MNRIEIKLPCGDLASRHLAIAIRHKIEPFIKHGEVVHLNLSDVTSISESYSDELFGILVAKNGLERFLANVRIENANQSTLLSIAIVIKRRSDQIQRKSTNISGTSVYHSKY</sequence>